<dbReference type="AlphaFoldDB" id="A0A9P1C2A3"/>
<organism evidence="2">
    <name type="scientific">Cladocopium goreaui</name>
    <dbReference type="NCBI Taxonomy" id="2562237"/>
    <lineage>
        <taxon>Eukaryota</taxon>
        <taxon>Sar</taxon>
        <taxon>Alveolata</taxon>
        <taxon>Dinophyceae</taxon>
        <taxon>Suessiales</taxon>
        <taxon>Symbiodiniaceae</taxon>
        <taxon>Cladocopium</taxon>
    </lineage>
</organism>
<reference evidence="3" key="2">
    <citation type="submission" date="2024-04" db="EMBL/GenBank/DDBJ databases">
        <authorList>
            <person name="Chen Y."/>
            <person name="Shah S."/>
            <person name="Dougan E. K."/>
            <person name="Thang M."/>
            <person name="Chan C."/>
        </authorList>
    </citation>
    <scope>NUCLEOTIDE SEQUENCE [LARGE SCALE GENOMIC DNA]</scope>
</reference>
<dbReference type="EMBL" id="CAMXCT030000800">
    <property type="protein sequence ID" value="CAL4770724.1"/>
    <property type="molecule type" value="Genomic_DNA"/>
</dbReference>
<accession>A0A9P1C2A3</accession>
<evidence type="ECO:0000313" key="5">
    <source>
        <dbReference type="Proteomes" id="UP001152797"/>
    </source>
</evidence>
<dbReference type="Gene3D" id="2.40.50.140">
    <property type="entry name" value="Nucleic acid-binding proteins"/>
    <property type="match status" value="1"/>
</dbReference>
<evidence type="ECO:0000313" key="3">
    <source>
        <dbReference type="EMBL" id="CAL1136787.1"/>
    </source>
</evidence>
<proteinExistence type="predicted"/>
<reference evidence="2" key="1">
    <citation type="submission" date="2022-10" db="EMBL/GenBank/DDBJ databases">
        <authorList>
            <person name="Chen Y."/>
            <person name="Dougan E. K."/>
            <person name="Chan C."/>
            <person name="Rhodes N."/>
            <person name="Thang M."/>
        </authorList>
    </citation>
    <scope>NUCLEOTIDE SEQUENCE</scope>
</reference>
<dbReference type="Proteomes" id="UP001152797">
    <property type="component" value="Unassembled WGS sequence"/>
</dbReference>
<protein>
    <submittedName>
        <fullName evidence="4">Acetyl-coenzyme A transporter 1</fullName>
    </submittedName>
</protein>
<comment type="caution">
    <text evidence="2">The sequence shown here is derived from an EMBL/GenBank/DDBJ whole genome shotgun (WGS) entry which is preliminary data.</text>
</comment>
<sequence length="206" mass="23359">MWHTKPPAWEVCWDFADRQKQETWQDGYNAYGYEATTEVLPPWQPWANNYDWTMQTPYVGPGQSWQYLQQSRLEMQARLQMQAATGSTMQPQGPDSLALPPSLERRLQERQSQAPKASKAKAVEAAVPAVPPPGKDFSGSIKSLSDRHGYGFIACDEVHRMYGRDTYLPQEMIPEGTKVQDSVVFRIGLSKKGHPQVIQVKHIVPC</sequence>
<dbReference type="OrthoDB" id="426073at2759"/>
<keyword evidence="5" id="KW-1185">Reference proteome</keyword>
<name>A0A9P1C2A3_9DINO</name>
<dbReference type="EMBL" id="CAMXCT010000800">
    <property type="protein sequence ID" value="CAI3983412.1"/>
    <property type="molecule type" value="Genomic_DNA"/>
</dbReference>
<feature type="region of interest" description="Disordered" evidence="1">
    <location>
        <begin position="81"/>
        <end position="100"/>
    </location>
</feature>
<feature type="compositionally biased region" description="Polar residues" evidence="1">
    <location>
        <begin position="82"/>
        <end position="93"/>
    </location>
</feature>
<evidence type="ECO:0000256" key="1">
    <source>
        <dbReference type="SAM" id="MobiDB-lite"/>
    </source>
</evidence>
<evidence type="ECO:0000313" key="2">
    <source>
        <dbReference type="EMBL" id="CAI3983412.1"/>
    </source>
</evidence>
<evidence type="ECO:0000313" key="4">
    <source>
        <dbReference type="EMBL" id="CAL4770724.1"/>
    </source>
</evidence>
<dbReference type="InterPro" id="IPR012340">
    <property type="entry name" value="NA-bd_OB-fold"/>
</dbReference>
<gene>
    <name evidence="2" type="ORF">C1SCF055_LOCUS11027</name>
</gene>
<dbReference type="EMBL" id="CAMXCT020000800">
    <property type="protein sequence ID" value="CAL1136787.1"/>
    <property type="molecule type" value="Genomic_DNA"/>
</dbReference>